<dbReference type="InterPro" id="IPR036412">
    <property type="entry name" value="HAD-like_sf"/>
</dbReference>
<dbReference type="OrthoDB" id="426235at2759"/>
<dbReference type="AlphaFoldDB" id="A0A835XZ29"/>
<dbReference type="Gene3D" id="3.40.50.1000">
    <property type="entry name" value="HAD superfamily/HAD-like"/>
    <property type="match status" value="2"/>
</dbReference>
<reference evidence="1" key="1">
    <citation type="journal article" date="2020" name="bioRxiv">
        <title>Comparative genomics of Chlamydomonas.</title>
        <authorList>
            <person name="Craig R.J."/>
            <person name="Hasan A.R."/>
            <person name="Ness R.W."/>
            <person name="Keightley P.D."/>
        </authorList>
    </citation>
    <scope>NUCLEOTIDE SEQUENCE</scope>
    <source>
        <strain evidence="1">CCAP 11/70</strain>
    </source>
</reference>
<dbReference type="GO" id="GO:0016791">
    <property type="term" value="F:phosphatase activity"/>
    <property type="evidence" value="ECO:0007669"/>
    <property type="project" value="TreeGrafter"/>
</dbReference>
<dbReference type="InterPro" id="IPR006357">
    <property type="entry name" value="HAD-SF_hydro_IIA"/>
</dbReference>
<gene>
    <name evidence="1" type="ORF">HYH03_010507</name>
</gene>
<dbReference type="PANTHER" id="PTHR19288:SF90">
    <property type="entry name" value="OS08G0542600 PROTEIN"/>
    <property type="match status" value="1"/>
</dbReference>
<evidence type="ECO:0000313" key="2">
    <source>
        <dbReference type="Proteomes" id="UP000612055"/>
    </source>
</evidence>
<dbReference type="Proteomes" id="UP000612055">
    <property type="component" value="Unassembled WGS sequence"/>
</dbReference>
<dbReference type="Pfam" id="PF13242">
    <property type="entry name" value="Hydrolase_like"/>
    <property type="match status" value="1"/>
</dbReference>
<dbReference type="Pfam" id="PF13344">
    <property type="entry name" value="Hydrolase_6"/>
    <property type="match status" value="1"/>
</dbReference>
<comment type="caution">
    <text evidence="1">The sequence shown here is derived from an EMBL/GenBank/DDBJ whole genome shotgun (WGS) entry which is preliminary data.</text>
</comment>
<dbReference type="EMBL" id="JAEHOE010000056">
    <property type="protein sequence ID" value="KAG2491061.1"/>
    <property type="molecule type" value="Genomic_DNA"/>
</dbReference>
<dbReference type="PANTHER" id="PTHR19288">
    <property type="entry name" value="4-NITROPHENYLPHOSPHATASE-RELATED"/>
    <property type="match status" value="1"/>
</dbReference>
<organism evidence="1 2">
    <name type="scientific">Edaphochlamys debaryana</name>
    <dbReference type="NCBI Taxonomy" id="47281"/>
    <lineage>
        <taxon>Eukaryota</taxon>
        <taxon>Viridiplantae</taxon>
        <taxon>Chlorophyta</taxon>
        <taxon>core chlorophytes</taxon>
        <taxon>Chlorophyceae</taxon>
        <taxon>CS clade</taxon>
        <taxon>Chlamydomonadales</taxon>
        <taxon>Chlamydomonadales incertae sedis</taxon>
        <taxon>Edaphochlamys</taxon>
    </lineage>
</organism>
<protein>
    <submittedName>
        <fullName evidence="1">Uncharacterized protein</fullName>
    </submittedName>
</protein>
<name>A0A835XZ29_9CHLO</name>
<accession>A0A835XZ29</accession>
<sequence length="335" mass="34227">MLASTSPSPASTAAPMTPVSGLGELVRSGKYQGLLLDQFGVLHDGRTPYPGAAEAVAAAADAGLQLLLISNSSRRAGGTLDKLEKMGFRRSAFAGVVTSGEMAHSCVTQRPDAWWQGLGRRVVHFNWSSRGPIDLQGWGLEVVSDPSAADFFLAHGTEGLTEPGPGRGGVREVPLEAMKELLVGAAEAARRQGRPGGPPPLVVANPDVVTVDGDDLVPMPGALAAAYAGAGGRVVLMGKPAPLIYGEAGRLLGLEPGRLLAVGDSMEHDIAGAASAGMDSLFIAAGIHAREVLPEGAGAQGPAAQAVDAAALRRLAAHHVPGGGGPTWVTTRFVW</sequence>
<proteinExistence type="predicted"/>
<dbReference type="GO" id="GO:0009507">
    <property type="term" value="C:chloroplast"/>
    <property type="evidence" value="ECO:0007669"/>
    <property type="project" value="TreeGrafter"/>
</dbReference>
<keyword evidence="2" id="KW-1185">Reference proteome</keyword>
<dbReference type="InterPro" id="IPR023214">
    <property type="entry name" value="HAD_sf"/>
</dbReference>
<evidence type="ECO:0000313" key="1">
    <source>
        <dbReference type="EMBL" id="KAG2491061.1"/>
    </source>
</evidence>
<dbReference type="SUPFAM" id="SSF56784">
    <property type="entry name" value="HAD-like"/>
    <property type="match status" value="1"/>
</dbReference>